<name>Q6KHS9_MYCM1</name>
<dbReference type="KEGG" id="mmo:MMOB3630"/>
<evidence type="ECO:0000313" key="1">
    <source>
        <dbReference type="EMBL" id="AAT27849.1"/>
    </source>
</evidence>
<keyword evidence="2" id="KW-1185">Reference proteome</keyword>
<dbReference type="Proteomes" id="UP000009072">
    <property type="component" value="Chromosome"/>
</dbReference>
<dbReference type="RefSeq" id="WP_011264883.1">
    <property type="nucleotide sequence ID" value="NC_006908.1"/>
</dbReference>
<evidence type="ECO:0000313" key="2">
    <source>
        <dbReference type="Proteomes" id="UP000009072"/>
    </source>
</evidence>
<gene>
    <name evidence="1" type="ordered locus">MMOB3630</name>
</gene>
<reference evidence="1 2" key="1">
    <citation type="journal article" date="2004" name="Genome Res.">
        <title>The complete genome and proteome of Mycoplasma mobile.</title>
        <authorList>
            <person name="Jaffe J.D."/>
            <person name="Stange-Thomann N."/>
            <person name="Smith C."/>
            <person name="DeCaprio D."/>
            <person name="Fisher S."/>
            <person name="Butler J."/>
            <person name="Calvo S."/>
            <person name="Elkins T."/>
            <person name="FitzGerald M.G."/>
            <person name="Hafez N."/>
            <person name="Kodira C.D."/>
            <person name="Major J."/>
            <person name="Wang S."/>
            <person name="Wilkinson J."/>
            <person name="Nicol R."/>
            <person name="Nusbaum C."/>
            <person name="Birren B."/>
            <person name="Berg H.C."/>
            <person name="Church G.M."/>
        </authorList>
    </citation>
    <scope>NUCLEOTIDE SEQUENCE [LARGE SCALE GENOMIC DNA]</scope>
    <source>
        <strain evidence="2">ATCC 43663 / 163K / NCTC 11711</strain>
    </source>
</reference>
<accession>Q6KHS9</accession>
<dbReference type="HOGENOM" id="CLU_778063_0_0_14"/>
<dbReference type="EMBL" id="AE017308">
    <property type="protein sequence ID" value="AAT27849.1"/>
    <property type="molecule type" value="Genomic_DNA"/>
</dbReference>
<proteinExistence type="predicted"/>
<sequence length="356" mass="43129">MNSFLLSENISKIIDLHFKKYKKIGTFLTYEEYKSTLINFMGFLFDNDLSFLSWETIQKNSSEILLVSNETINNFTTSLVKVKSEKSKVFQNRELIQYINSYEEFIIDKIDFHFYKFFVKFYEKIKNEKLIKNDFKEIRFFTKWMNENIDYEKILILESEYPVSEYLNLIFNILKPIAKGQHVGIKQRETFYKELKEILLFKETYLFKQNDSLERIKKSLKVFGPTLFSDEEKVKKMIVDFSKKYNINLILLMNSLYVVDSIKIFESFPQDLFAKNNKYIYIADIANAIGMDIIEFWFVSKQKFDNFDHFYEFYIKNCRKNNLYILKSFSEFEIFLKHDFHTDLIYKKIYSARKRI</sequence>
<dbReference type="AlphaFoldDB" id="Q6KHS9"/>
<organism evidence="1 2">
    <name type="scientific">Mycoplasma mobile (strain ATCC 43663 / 163K / NCTC 11711)</name>
    <name type="common">Mesomycoplasma mobile</name>
    <dbReference type="NCBI Taxonomy" id="267748"/>
    <lineage>
        <taxon>Bacteria</taxon>
        <taxon>Bacillati</taxon>
        <taxon>Mycoplasmatota</taxon>
        <taxon>Mycoplasmoidales</taxon>
        <taxon>Metamycoplasmataceae</taxon>
        <taxon>Mesomycoplasma</taxon>
    </lineage>
</organism>
<dbReference type="STRING" id="267748.MMOB3630"/>
<protein>
    <submittedName>
        <fullName evidence="1">Uncharacterized protein</fullName>
    </submittedName>
</protein>